<feature type="compositionally biased region" description="Polar residues" evidence="9">
    <location>
        <begin position="673"/>
        <end position="682"/>
    </location>
</feature>
<evidence type="ECO:0000256" key="1">
    <source>
        <dbReference type="ARBA" id="ARBA00004395"/>
    </source>
</evidence>
<dbReference type="GO" id="GO:0017119">
    <property type="term" value="C:Golgi transport complex"/>
    <property type="evidence" value="ECO:0007669"/>
    <property type="project" value="InterPro"/>
</dbReference>
<dbReference type="SUPFAM" id="SSF74788">
    <property type="entry name" value="Cullin repeat-like"/>
    <property type="match status" value="1"/>
</dbReference>
<evidence type="ECO:0000256" key="4">
    <source>
        <dbReference type="ARBA" id="ARBA00022448"/>
    </source>
</evidence>
<dbReference type="Pfam" id="PF04124">
    <property type="entry name" value="Dor1"/>
    <property type="match status" value="1"/>
</dbReference>
<evidence type="ECO:0000256" key="9">
    <source>
        <dbReference type="SAM" id="MobiDB-lite"/>
    </source>
</evidence>
<dbReference type="GO" id="GO:0000139">
    <property type="term" value="C:Golgi membrane"/>
    <property type="evidence" value="ECO:0007669"/>
    <property type="project" value="UniProtKB-SubCell"/>
</dbReference>
<gene>
    <name evidence="10" type="ORF">PIIN_01599</name>
</gene>
<evidence type="ECO:0000256" key="2">
    <source>
        <dbReference type="ARBA" id="ARBA00006419"/>
    </source>
</evidence>
<dbReference type="OMA" id="IDSCARN"/>
<feature type="compositionally biased region" description="Polar residues" evidence="9">
    <location>
        <begin position="705"/>
        <end position="726"/>
    </location>
</feature>
<dbReference type="eggNOG" id="KOG2069">
    <property type="taxonomic scope" value="Eukaryota"/>
</dbReference>
<dbReference type="OrthoDB" id="1661054at2759"/>
<reference evidence="10 11" key="1">
    <citation type="journal article" date="2011" name="PLoS Pathog.">
        <title>Endophytic Life Strategies Decoded by Genome and Transcriptome Analyses of the Mutualistic Root Symbiont Piriformospora indica.</title>
        <authorList>
            <person name="Zuccaro A."/>
            <person name="Lahrmann U."/>
            <person name="Guldener U."/>
            <person name="Langen G."/>
            <person name="Pfiffi S."/>
            <person name="Biedenkopf D."/>
            <person name="Wong P."/>
            <person name="Samans B."/>
            <person name="Grimm C."/>
            <person name="Basiewicz M."/>
            <person name="Murat C."/>
            <person name="Martin F."/>
            <person name="Kogel K.H."/>
        </authorList>
    </citation>
    <scope>NUCLEOTIDE SEQUENCE [LARGE SCALE GENOMIC DNA]</scope>
    <source>
        <strain evidence="10 11">DSM 11827</strain>
    </source>
</reference>
<sequence length="814" mass="90359">MTKNQHACTTLVTRHHLLPWIIIQLGDTTIRPDNKFATIWHQIIENIVVNLDQAKANKATEGKWCQDVLQCIIELLHLHHAGTDDVSGSLEALSLASRTIQRLADIAREGFSISMAVGLCFGILVTVEQSVHIAMPWTSSPDPQRDTWVEIQKRLWLALMGCKSGVSDAQECWERLTARFSTMNNTKNPLQESQVDYSSTLSLIKPFNSLSELLEYPSVLSSETSLLTSELTSLCHSSHSTFLLLHSTSTTLSTSFQSLSTSLDSLLSTIPSLNAATLRFSEETRPILEERRKATLLLEQREKLTDLLDIPALIDSCARNGLYQEAIELSDHVQLLSEQLRQSDGDSEKLRIVRSLEREVEGSVKLMLSGLINTLKDRVKPPALYRAMGFLRRMTEWDEEKLAILFLCCRGVLIDTLHASNEEILANGVAPSGSGRISDQDVAKYLKGYVDIFREGVYDTVTGYVTVFLDPVAASPQASPVESGRLRSLLSTFADLQITKLIQTLSTHLPSLHDFNSLSSLLTQLNFCGSSFARIGLDFRPLLITPFEIAITGIVKDAITTANTELSSAFLDYEEARSLPSEWLILQVANSSPNSISLPEIPDSQTKTDPPFIAPQVLTFSPVLASLLNAHLTTFNSLRLLPILSLCHPIHNLLCESLAMGLRTILRYARSLGSPSSPTSKVSFERSRASMSLERRNSELVGSQPRRTFTSDSQGRPMSPGLQRSNTPTTPRPFSPTPRQGFTSEERMGQERAIILTVGKAYTKVMIPFLLRGLQQGVFAKKENAPITHELEMALGDWERWYEAESTPQVINGK</sequence>
<dbReference type="EMBL" id="CAFZ01000019">
    <property type="protein sequence ID" value="CCA67775.1"/>
    <property type="molecule type" value="Genomic_DNA"/>
</dbReference>
<comment type="similarity">
    <text evidence="2">Belongs to the COG8 family.</text>
</comment>
<keyword evidence="5" id="KW-0653">Protein transport</keyword>
<dbReference type="InterPro" id="IPR007255">
    <property type="entry name" value="COG8"/>
</dbReference>
<dbReference type="PANTHER" id="PTHR21311">
    <property type="entry name" value="CONSERVED OLIGOMERIC GOLGI COMPLEX COMPONENT 8"/>
    <property type="match status" value="1"/>
</dbReference>
<comment type="caution">
    <text evidence="10">The sequence shown here is derived from an EMBL/GenBank/DDBJ whole genome shotgun (WGS) entry which is preliminary data.</text>
</comment>
<evidence type="ECO:0000313" key="10">
    <source>
        <dbReference type="EMBL" id="CCA67775.1"/>
    </source>
</evidence>
<feature type="region of interest" description="Disordered" evidence="9">
    <location>
        <begin position="672"/>
        <end position="746"/>
    </location>
</feature>
<keyword evidence="7" id="KW-0472">Membrane</keyword>
<proteinExistence type="inferred from homology"/>
<organism evidence="10 11">
    <name type="scientific">Serendipita indica (strain DSM 11827)</name>
    <name type="common">Root endophyte fungus</name>
    <name type="synonym">Piriformospora indica</name>
    <dbReference type="NCBI Taxonomy" id="1109443"/>
    <lineage>
        <taxon>Eukaryota</taxon>
        <taxon>Fungi</taxon>
        <taxon>Dikarya</taxon>
        <taxon>Basidiomycota</taxon>
        <taxon>Agaricomycotina</taxon>
        <taxon>Agaricomycetes</taxon>
        <taxon>Sebacinales</taxon>
        <taxon>Serendipitaceae</taxon>
        <taxon>Serendipita</taxon>
    </lineage>
</organism>
<dbReference type="HOGENOM" id="CLU_017968_2_0_1"/>
<keyword evidence="6" id="KW-0333">Golgi apparatus</keyword>
<keyword evidence="11" id="KW-1185">Reference proteome</keyword>
<dbReference type="Proteomes" id="UP000007148">
    <property type="component" value="Unassembled WGS sequence"/>
</dbReference>
<evidence type="ECO:0000256" key="3">
    <source>
        <dbReference type="ARBA" id="ARBA00020983"/>
    </source>
</evidence>
<dbReference type="STRING" id="1109443.G4T8W4"/>
<evidence type="ECO:0000256" key="7">
    <source>
        <dbReference type="ARBA" id="ARBA00023136"/>
    </source>
</evidence>
<protein>
    <recommendedName>
        <fullName evidence="3">Conserved oligomeric Golgi complex subunit 8</fullName>
    </recommendedName>
    <alternativeName>
        <fullName evidence="8">Component of oligomeric Golgi complex 8</fullName>
    </alternativeName>
</protein>
<dbReference type="InParanoid" id="G4T8W4"/>
<accession>G4T8W4</accession>
<dbReference type="PANTHER" id="PTHR21311:SF0">
    <property type="entry name" value="CONSERVED OLIGOMERIC GOLGI COMPLEX SUBUNIT 8"/>
    <property type="match status" value="1"/>
</dbReference>
<feature type="compositionally biased region" description="Basic and acidic residues" evidence="9">
    <location>
        <begin position="683"/>
        <end position="698"/>
    </location>
</feature>
<name>G4T8W4_SERID</name>
<evidence type="ECO:0000256" key="5">
    <source>
        <dbReference type="ARBA" id="ARBA00022927"/>
    </source>
</evidence>
<comment type="subcellular location">
    <subcellularLocation>
        <location evidence="1">Golgi apparatus membrane</location>
        <topology evidence="1">Peripheral membrane protein</topology>
    </subcellularLocation>
</comment>
<dbReference type="GO" id="GO:0006891">
    <property type="term" value="P:intra-Golgi vesicle-mediated transport"/>
    <property type="evidence" value="ECO:0007669"/>
    <property type="project" value="TreeGrafter"/>
</dbReference>
<dbReference type="InterPro" id="IPR016159">
    <property type="entry name" value="Cullin_repeat-like_dom_sf"/>
</dbReference>
<keyword evidence="4" id="KW-0813">Transport</keyword>
<evidence type="ECO:0000256" key="6">
    <source>
        <dbReference type="ARBA" id="ARBA00023034"/>
    </source>
</evidence>
<evidence type="ECO:0000313" key="11">
    <source>
        <dbReference type="Proteomes" id="UP000007148"/>
    </source>
</evidence>
<evidence type="ECO:0000256" key="8">
    <source>
        <dbReference type="ARBA" id="ARBA00031347"/>
    </source>
</evidence>
<dbReference type="GO" id="GO:0015031">
    <property type="term" value="P:protein transport"/>
    <property type="evidence" value="ECO:0007669"/>
    <property type="project" value="UniProtKB-KW"/>
</dbReference>
<dbReference type="AlphaFoldDB" id="G4T8W4"/>